<dbReference type="EMBL" id="VJZT01000014">
    <property type="protein sequence ID" value="TRX37099.1"/>
    <property type="molecule type" value="Genomic_DNA"/>
</dbReference>
<dbReference type="SUPFAM" id="SSF53474">
    <property type="entry name" value="alpha/beta-Hydrolases"/>
    <property type="match status" value="1"/>
</dbReference>
<dbReference type="OrthoDB" id="5522031at2"/>
<keyword evidence="3" id="KW-1185">Reference proteome</keyword>
<dbReference type="InterPro" id="IPR002921">
    <property type="entry name" value="Fungal_lipase-type"/>
</dbReference>
<dbReference type="InterPro" id="IPR029058">
    <property type="entry name" value="AB_hydrolase_fold"/>
</dbReference>
<accession>A0A553DWF2</accession>
<reference evidence="2 3" key="1">
    <citation type="submission" date="2019-07" db="EMBL/GenBank/DDBJ databases">
        <title>Novel species of Flavobacterium.</title>
        <authorList>
            <person name="Liu Q."/>
            <person name="Xin Y.-H."/>
        </authorList>
    </citation>
    <scope>NUCLEOTIDE SEQUENCE [LARGE SCALE GENOMIC DNA]</scope>
    <source>
        <strain evidence="2 3">LB1R34</strain>
    </source>
</reference>
<gene>
    <name evidence="2" type="ORF">FNW21_12965</name>
</gene>
<proteinExistence type="predicted"/>
<protein>
    <submittedName>
        <fullName evidence="2">Lipase</fullName>
    </submittedName>
</protein>
<dbReference type="Proteomes" id="UP000316371">
    <property type="component" value="Unassembled WGS sequence"/>
</dbReference>
<dbReference type="Pfam" id="PF01764">
    <property type="entry name" value="Lipase_3"/>
    <property type="match status" value="1"/>
</dbReference>
<dbReference type="GO" id="GO:0006629">
    <property type="term" value="P:lipid metabolic process"/>
    <property type="evidence" value="ECO:0007669"/>
    <property type="project" value="InterPro"/>
</dbReference>
<feature type="domain" description="Fungal lipase-type" evidence="1">
    <location>
        <begin position="130"/>
        <end position="255"/>
    </location>
</feature>
<evidence type="ECO:0000313" key="2">
    <source>
        <dbReference type="EMBL" id="TRX37099.1"/>
    </source>
</evidence>
<evidence type="ECO:0000313" key="3">
    <source>
        <dbReference type="Proteomes" id="UP000316371"/>
    </source>
</evidence>
<dbReference type="Gene3D" id="3.40.50.1820">
    <property type="entry name" value="alpha/beta hydrolase"/>
    <property type="match status" value="1"/>
</dbReference>
<sequence length="366" mass="40752">MKSNDLNPLTKKHQVISILAALSNCNQNVVKNTENELQDNLSLQVASALQNPIIKAYIGDWDIVWGPCTKNSRQRDKNLNIIPNAFITDNAMFVAKGQDPDDETKTLYVIAVSGTNGVSKFGWLDEDFKVETKLMKSWGTIPDAKIAGGSHDGLTILRDLKNHKNQDVISFLSQLPLDQNTEVTTCGHSLAGALSPLLALTIIEWKEKENKAFLVSTYPSAGSSSGNKAFAAYAESKFGNNYHSVINNYDIVPHAWNSKTFLKIPNIYHTPEFGNLKILTATQAYKTELGFLFIDVTLLKNSHYTRIFDEKPQEYRFDGKPSEKATNTFIEEAGFQHINAYNSPKAFYYGDNDSAVATAVNSYLKH</sequence>
<organism evidence="2 3">
    <name type="scientific">Flavobacterium restrictum</name>
    <dbReference type="NCBI Taxonomy" id="2594428"/>
    <lineage>
        <taxon>Bacteria</taxon>
        <taxon>Pseudomonadati</taxon>
        <taxon>Bacteroidota</taxon>
        <taxon>Flavobacteriia</taxon>
        <taxon>Flavobacteriales</taxon>
        <taxon>Flavobacteriaceae</taxon>
        <taxon>Flavobacterium</taxon>
    </lineage>
</organism>
<dbReference type="RefSeq" id="WP_144257181.1">
    <property type="nucleotide sequence ID" value="NZ_VJZT01000014.1"/>
</dbReference>
<evidence type="ECO:0000259" key="1">
    <source>
        <dbReference type="Pfam" id="PF01764"/>
    </source>
</evidence>
<name>A0A553DWF2_9FLAO</name>
<comment type="caution">
    <text evidence="2">The sequence shown here is derived from an EMBL/GenBank/DDBJ whole genome shotgun (WGS) entry which is preliminary data.</text>
</comment>
<dbReference type="AlphaFoldDB" id="A0A553DWF2"/>